<keyword evidence="4" id="KW-1185">Reference proteome</keyword>
<dbReference type="GO" id="GO:0036088">
    <property type="term" value="P:D-serine catabolic process"/>
    <property type="evidence" value="ECO:0007669"/>
    <property type="project" value="TreeGrafter"/>
</dbReference>
<feature type="domain" description="D-serine dehydratase-like" evidence="3">
    <location>
        <begin position="256"/>
        <end position="356"/>
    </location>
</feature>
<accession>A0A9U8EBS4</accession>
<evidence type="ECO:0000313" key="5">
    <source>
        <dbReference type="RefSeq" id="XP_013080376.2"/>
    </source>
</evidence>
<dbReference type="PANTHER" id="PTHR28004:SF2">
    <property type="entry name" value="D-SERINE DEHYDRATASE"/>
    <property type="match status" value="1"/>
</dbReference>
<dbReference type="SUPFAM" id="SSF51419">
    <property type="entry name" value="PLP-binding barrel"/>
    <property type="match status" value="1"/>
</dbReference>
<evidence type="ECO:0000313" key="4">
    <source>
        <dbReference type="Proteomes" id="UP001165740"/>
    </source>
</evidence>
<proteinExistence type="inferred from homology"/>
<dbReference type="OMA" id="WPRFYGW"/>
<dbReference type="InterPro" id="IPR026956">
    <property type="entry name" value="D-ser_dehydrat-like_dom"/>
</dbReference>
<evidence type="ECO:0000256" key="1">
    <source>
        <dbReference type="ARBA" id="ARBA00005323"/>
    </source>
</evidence>
<dbReference type="PANTHER" id="PTHR28004">
    <property type="entry name" value="ZGC:162816-RELATED"/>
    <property type="match status" value="1"/>
</dbReference>
<organism evidence="4 5">
    <name type="scientific">Biomphalaria glabrata</name>
    <name type="common">Bloodfluke planorb</name>
    <name type="synonym">Freshwater snail</name>
    <dbReference type="NCBI Taxonomy" id="6526"/>
    <lineage>
        <taxon>Eukaryota</taxon>
        <taxon>Metazoa</taxon>
        <taxon>Spiralia</taxon>
        <taxon>Lophotrochozoa</taxon>
        <taxon>Mollusca</taxon>
        <taxon>Gastropoda</taxon>
        <taxon>Heterobranchia</taxon>
        <taxon>Euthyneura</taxon>
        <taxon>Panpulmonata</taxon>
        <taxon>Hygrophila</taxon>
        <taxon>Lymnaeoidea</taxon>
        <taxon>Planorbidae</taxon>
        <taxon>Biomphalaria</taxon>
    </lineage>
</organism>
<dbReference type="GO" id="GO:0008721">
    <property type="term" value="F:D-serine ammonia-lyase activity"/>
    <property type="evidence" value="ECO:0007669"/>
    <property type="project" value="TreeGrafter"/>
</dbReference>
<sequence length="370" mass="41725">MDKKICDLSTPCFLVDLEKTKRNCEHMIRTCKELNLRLRPHTKTHKTIEAAILQTNGTKRCIAVSTLAEAEFYANNGFDDILLAYPVTEDKIQRCLALVKQLDKFQVMVSGNDGLQCLEDHISDLPEGKVWFVVIEVDLGYGRTGFPWDSDDLIKTAKAVSLATKMKLEQLYAHCGNSYAVKSIKERQDLQYENIARLRKLQAKLNIDCSIGVGSTPTCSLPLDDNKLLSEFHPGNYVFYDYMQHLIGSCTESSIACRVMTRVIAHKQEKNTILIDCGFTALGHDGKKERLPLLDFCLIQGESNLKLIEMSQEIGKIAAKEGELDCRLYPIGTILYIIPYHSCCTSALHAEYQVHVGDTVVETWKPVRGW</sequence>
<dbReference type="Gene3D" id="2.40.37.20">
    <property type="entry name" value="D-serine dehydratase-like domain"/>
    <property type="match status" value="1"/>
</dbReference>
<dbReference type="Gene3D" id="3.20.20.10">
    <property type="entry name" value="Alanine racemase"/>
    <property type="match status" value="1"/>
</dbReference>
<dbReference type="RefSeq" id="XP_013080378.2">
    <property type="nucleotide sequence ID" value="XM_013224924.2"/>
</dbReference>
<gene>
    <name evidence="5 6 7 8" type="primary">LOC106065980</name>
</gene>
<evidence type="ECO:0000256" key="2">
    <source>
        <dbReference type="ARBA" id="ARBA00023239"/>
    </source>
</evidence>
<dbReference type="InterPro" id="IPR029066">
    <property type="entry name" value="PLP-binding_barrel"/>
</dbReference>
<dbReference type="GeneID" id="106065980"/>
<dbReference type="RefSeq" id="XP_013080376.2">
    <property type="nucleotide sequence ID" value="XM_013224922.2"/>
</dbReference>
<dbReference type="InterPro" id="IPR042208">
    <property type="entry name" value="D-ser_dehydrat-like_sf"/>
</dbReference>
<dbReference type="AlphaFoldDB" id="A0A9U8EBS4"/>
<dbReference type="OrthoDB" id="20198at2759"/>
<dbReference type="SMART" id="SM01119">
    <property type="entry name" value="D-ser_dehydrat"/>
    <property type="match status" value="1"/>
</dbReference>
<dbReference type="InterPro" id="IPR051466">
    <property type="entry name" value="D-amino_acid_metab_enzyme"/>
</dbReference>
<reference evidence="5 6" key="1">
    <citation type="submission" date="2025-04" db="UniProtKB">
        <authorList>
            <consortium name="RefSeq"/>
        </authorList>
    </citation>
    <scope>IDENTIFICATION</scope>
</reference>
<dbReference type="Proteomes" id="UP001165740">
    <property type="component" value="Chromosome 1"/>
</dbReference>
<name>A0A9U8EBS4_BIOGL</name>
<evidence type="ECO:0000313" key="6">
    <source>
        <dbReference type="RefSeq" id="XP_013080378.2"/>
    </source>
</evidence>
<dbReference type="Pfam" id="PF01168">
    <property type="entry name" value="Ala_racemase_N"/>
    <property type="match status" value="1"/>
</dbReference>
<comment type="similarity">
    <text evidence="1">Belongs to the DSD1 family.</text>
</comment>
<evidence type="ECO:0000313" key="7">
    <source>
        <dbReference type="RefSeq" id="XP_055862013.1"/>
    </source>
</evidence>
<dbReference type="InterPro" id="IPR001608">
    <property type="entry name" value="Ala_racemase_N"/>
</dbReference>
<protein>
    <submittedName>
        <fullName evidence="5 6">D-threo-3-hydroxyaspartate dehydratase-like</fullName>
    </submittedName>
</protein>
<dbReference type="RefSeq" id="XP_055862020.1">
    <property type="nucleotide sequence ID" value="XM_056006045.1"/>
</dbReference>
<evidence type="ECO:0000313" key="8">
    <source>
        <dbReference type="RefSeq" id="XP_055862020.1"/>
    </source>
</evidence>
<dbReference type="RefSeq" id="XP_055862013.1">
    <property type="nucleotide sequence ID" value="XM_056006038.1"/>
</dbReference>
<evidence type="ECO:0000259" key="3">
    <source>
        <dbReference type="SMART" id="SM01119"/>
    </source>
</evidence>
<keyword evidence="2" id="KW-0456">Lyase</keyword>
<dbReference type="Pfam" id="PF14031">
    <property type="entry name" value="D-ser_dehydrat"/>
    <property type="match status" value="1"/>
</dbReference>